<evidence type="ECO:0000256" key="2">
    <source>
        <dbReference type="ARBA" id="ARBA00023157"/>
    </source>
</evidence>
<evidence type="ECO:0000256" key="1">
    <source>
        <dbReference type="ARBA" id="ARBA00022729"/>
    </source>
</evidence>
<dbReference type="Proteomes" id="UP000503349">
    <property type="component" value="Chromosome 13"/>
</dbReference>
<gene>
    <name evidence="5" type="ORF">EXN66_Car013884</name>
</gene>
<keyword evidence="6" id="KW-1185">Reference proteome</keyword>
<keyword evidence="1 3" id="KW-0732">Signal</keyword>
<feature type="signal peptide" evidence="3">
    <location>
        <begin position="1"/>
        <end position="19"/>
    </location>
</feature>
<dbReference type="AlphaFoldDB" id="A0A6G1Q785"/>
<evidence type="ECO:0000256" key="3">
    <source>
        <dbReference type="SAM" id="SignalP"/>
    </source>
</evidence>
<dbReference type="Pfam" id="PF08742">
    <property type="entry name" value="C8"/>
    <property type="match status" value="1"/>
</dbReference>
<feature type="chain" id="PRO_5026223045" evidence="3">
    <location>
        <begin position="20"/>
        <end position="794"/>
    </location>
</feature>
<accession>A0A6G1Q785</accession>
<dbReference type="PROSITE" id="PS51034">
    <property type="entry name" value="ZP_2"/>
    <property type="match status" value="1"/>
</dbReference>
<evidence type="ECO:0000313" key="6">
    <source>
        <dbReference type="Proteomes" id="UP000503349"/>
    </source>
</evidence>
<dbReference type="Pfam" id="PF00100">
    <property type="entry name" value="Zona_pellucida"/>
    <property type="match status" value="1"/>
</dbReference>
<dbReference type="SMART" id="SM00241">
    <property type="entry name" value="ZP"/>
    <property type="match status" value="1"/>
</dbReference>
<dbReference type="PANTHER" id="PTHR14002:SF50">
    <property type="entry name" value="ALPHA-TECTORIN-LIKE-RELATED"/>
    <property type="match status" value="1"/>
</dbReference>
<dbReference type="InterPro" id="IPR001507">
    <property type="entry name" value="ZP_dom"/>
</dbReference>
<reference evidence="6" key="2">
    <citation type="submission" date="2019-02" db="EMBL/GenBank/DDBJ databases">
        <title>Opniocepnalus argus Var Kimnra genome.</title>
        <authorList>
            <person name="Zhou C."/>
            <person name="Xiao S."/>
        </authorList>
    </citation>
    <scope>NUCLEOTIDE SEQUENCE [LARGE SCALE GENOMIC DNA]</scope>
</reference>
<dbReference type="SMART" id="SM00832">
    <property type="entry name" value="C8"/>
    <property type="match status" value="1"/>
</dbReference>
<organism evidence="5 6">
    <name type="scientific">Channa argus</name>
    <name type="common">Northern snakehead</name>
    <name type="synonym">Ophicephalus argus</name>
    <dbReference type="NCBI Taxonomy" id="215402"/>
    <lineage>
        <taxon>Eukaryota</taxon>
        <taxon>Metazoa</taxon>
        <taxon>Chordata</taxon>
        <taxon>Craniata</taxon>
        <taxon>Vertebrata</taxon>
        <taxon>Euteleostomi</taxon>
        <taxon>Actinopterygii</taxon>
        <taxon>Neopterygii</taxon>
        <taxon>Teleostei</taxon>
        <taxon>Neoteleostei</taxon>
        <taxon>Acanthomorphata</taxon>
        <taxon>Anabantaria</taxon>
        <taxon>Anabantiformes</taxon>
        <taxon>Channoidei</taxon>
        <taxon>Channidae</taxon>
        <taxon>Channa</taxon>
    </lineage>
</organism>
<name>A0A6G1Q785_CHAAH</name>
<dbReference type="InterPro" id="IPR055356">
    <property type="entry name" value="ZP-N"/>
</dbReference>
<dbReference type="InterPro" id="IPR055355">
    <property type="entry name" value="ZP-C"/>
</dbReference>
<sequence>MLHPLIYLSALSLLAGAAAQQVFSISSELDISSCPITLYGQMYKQIYINFTKDHFVVCFDGFYDPQTRGDCLVGPSSVGAALEILPPNPSEEEFYFQRLPTIKTHLQGTVVLHLNHNGTSGTLVLANFGTQAALQLRSSSMGSVVYDVQIKGDLVNKLNVTNTPESQQEYSIIDVSGCRHLGVLYRPGRAQYMTSDEFCLACDVTAVIHTTGHGICQKGSTAICTVTGPTVIDLFRQVNSVQDRCAYALVSDYYIPDFLILGNFQERRRKDVSFLDSVTLRLDSSGVLIHLEQGGRVRLNNTMLTLNSSTQLVHGVELSKDQTGVTAKVSLPSYRGYTVSVFFDGYTAEMTFNGGSGVPVIFNGLCSNSSEWREARLSDYSANSCEAQYNDAADSTINCTWATTHCNLLQGLSFAVCNSIINPEPYITVCTETLCKYPAVDGLSCQLLEAYAKACSLRDIDTDDDWRILAGCYAPEAFCQNRTCSPHEFCGEKTDGETACFCRDIFASEYRARNTLGGSTICSQDSASLSLVGCLLEDKGIDYSTLHLNDQTCRGHMDQQTHMVTFSFNNSNTCGAVVTTNGSQIIYKNTVMMQNSSDIITRSDQVYIDFSCVRTQPGIKTMSFKIKDSSVIQHITSGAWSYSLTMNVYNDAERTQAVDPSTAVQLDQSIWVELKTDGLDDSLVAVVTDSCWATSEPSPSGSLRYDLIINGCANPTDQTVKVEGNGLGTSNYFTFNLFQFTGKSGDIYLHCKLQLCIKENNCLPVCKGASRRRRSLRPKNKDDAAAVISMAWSN</sequence>
<feature type="domain" description="ZP" evidence="4">
    <location>
        <begin position="521"/>
        <end position="773"/>
    </location>
</feature>
<dbReference type="EMBL" id="CM015724">
    <property type="protein sequence ID" value="KAF3698203.1"/>
    <property type="molecule type" value="Genomic_DNA"/>
</dbReference>
<dbReference type="InterPro" id="IPR014853">
    <property type="entry name" value="VWF/SSPO/ZAN-like_Cys-rich_dom"/>
</dbReference>
<dbReference type="Gene3D" id="2.60.40.3210">
    <property type="entry name" value="Zona pellucida, ZP-N domain"/>
    <property type="match status" value="1"/>
</dbReference>
<evidence type="ECO:0000259" key="4">
    <source>
        <dbReference type="PROSITE" id="PS51034"/>
    </source>
</evidence>
<proteinExistence type="predicted"/>
<dbReference type="Pfam" id="PF23344">
    <property type="entry name" value="ZP-N"/>
    <property type="match status" value="1"/>
</dbReference>
<dbReference type="InterPro" id="IPR042235">
    <property type="entry name" value="ZP-C_dom"/>
</dbReference>
<protein>
    <submittedName>
        <fullName evidence="5">Alpha-tectorin</fullName>
    </submittedName>
</protein>
<keyword evidence="2" id="KW-1015">Disulfide bond</keyword>
<evidence type="ECO:0000313" key="5">
    <source>
        <dbReference type="EMBL" id="KAF3698203.1"/>
    </source>
</evidence>
<dbReference type="PANTHER" id="PTHR14002">
    <property type="entry name" value="ENDOGLIN/TGF-BETA RECEPTOR TYPE III"/>
    <property type="match status" value="1"/>
</dbReference>
<dbReference type="Gene3D" id="2.60.40.4100">
    <property type="entry name" value="Zona pellucida, ZP-C domain"/>
    <property type="match status" value="1"/>
</dbReference>
<reference evidence="5 6" key="1">
    <citation type="submission" date="2019-02" db="EMBL/GenBank/DDBJ databases">
        <title>Opniocepnalus argus genome.</title>
        <authorList>
            <person name="Zhou C."/>
            <person name="Xiao S."/>
        </authorList>
    </citation>
    <scope>NUCLEOTIDE SEQUENCE [LARGE SCALE GENOMIC DNA]</scope>
    <source>
        <strain evidence="5">OARG1902GOOAL</strain>
        <tissue evidence="5">Muscle</tissue>
    </source>
</reference>